<dbReference type="Pfam" id="PF03734">
    <property type="entry name" value="YkuD"/>
    <property type="match status" value="1"/>
</dbReference>
<comment type="caution">
    <text evidence="10">The sequence shown here is derived from an EMBL/GenBank/DDBJ whole genome shotgun (WGS) entry which is preliminary data.</text>
</comment>
<dbReference type="GO" id="GO:0018104">
    <property type="term" value="P:peptidoglycan-protein cross-linking"/>
    <property type="evidence" value="ECO:0007669"/>
    <property type="project" value="TreeGrafter"/>
</dbReference>
<feature type="active site" description="Proton donor/acceptor" evidence="6">
    <location>
        <position position="198"/>
    </location>
</feature>
<feature type="domain" description="L,D-TPase catalytic" evidence="9">
    <location>
        <begin position="129"/>
        <end position="248"/>
    </location>
</feature>
<feature type="compositionally biased region" description="Basic and acidic residues" evidence="7">
    <location>
        <begin position="8"/>
        <end position="21"/>
    </location>
</feature>
<evidence type="ECO:0000256" key="1">
    <source>
        <dbReference type="ARBA" id="ARBA00004752"/>
    </source>
</evidence>
<evidence type="ECO:0000259" key="9">
    <source>
        <dbReference type="PROSITE" id="PS52029"/>
    </source>
</evidence>
<dbReference type="GO" id="GO:0071555">
    <property type="term" value="P:cell wall organization"/>
    <property type="evidence" value="ECO:0007669"/>
    <property type="project" value="UniProtKB-UniRule"/>
</dbReference>
<evidence type="ECO:0000256" key="2">
    <source>
        <dbReference type="ARBA" id="ARBA00022679"/>
    </source>
</evidence>
<keyword evidence="5 6" id="KW-0961">Cell wall biogenesis/degradation</keyword>
<evidence type="ECO:0000313" key="11">
    <source>
        <dbReference type="Proteomes" id="UP000216454"/>
    </source>
</evidence>
<sequence length="248" mass="26409">MSGMTDPSRNDAPKKDGRDGDVQSASRRTNAGSRRMVALAVCLIVVAILIVCVAVVQAKAAVSRHRGYRGTEQIQLVQPQSAPSNSASSPAQPDSTASGASDESSSSAAIDWQGASGGAYPDVSQAEDLSISVSLADQRVYIKDGDTTIYTMICSSGMDDSTPHGTFTVQSRGENFFNPNEQMGANWWVSFYGDYLFHTVPTDSDGNYIVSEAEKLGRPASHGCLRLTVSDAKWIYDNIPDGTTVEIA</sequence>
<keyword evidence="3 6" id="KW-0133">Cell shape</keyword>
<dbReference type="Gene3D" id="2.40.440.10">
    <property type="entry name" value="L,D-transpeptidase catalytic domain-like"/>
    <property type="match status" value="1"/>
</dbReference>
<protein>
    <submittedName>
        <fullName evidence="10">Peptidase</fullName>
    </submittedName>
</protein>
<dbReference type="UniPathway" id="UPA00219"/>
<dbReference type="CDD" id="cd16913">
    <property type="entry name" value="YkuD_like"/>
    <property type="match status" value="1"/>
</dbReference>
<gene>
    <name evidence="10" type="ORF">PSSU_0936</name>
</gene>
<dbReference type="GO" id="GO:0016740">
    <property type="term" value="F:transferase activity"/>
    <property type="evidence" value="ECO:0007669"/>
    <property type="project" value="UniProtKB-KW"/>
</dbReference>
<evidence type="ECO:0000256" key="6">
    <source>
        <dbReference type="PROSITE-ProRule" id="PRU01373"/>
    </source>
</evidence>
<evidence type="ECO:0000256" key="4">
    <source>
        <dbReference type="ARBA" id="ARBA00022984"/>
    </source>
</evidence>
<keyword evidence="8" id="KW-1133">Transmembrane helix</keyword>
<feature type="region of interest" description="Disordered" evidence="7">
    <location>
        <begin position="1"/>
        <end position="30"/>
    </location>
</feature>
<dbReference type="EMBL" id="MWWQ01000008">
    <property type="protein sequence ID" value="OZG51313.1"/>
    <property type="molecule type" value="Genomic_DNA"/>
</dbReference>
<dbReference type="RefSeq" id="WP_244569151.1">
    <property type="nucleotide sequence ID" value="NZ_MWWQ01000008.1"/>
</dbReference>
<dbReference type="PROSITE" id="PS52029">
    <property type="entry name" value="LD_TPASE"/>
    <property type="match status" value="1"/>
</dbReference>
<dbReference type="GO" id="GO:0071972">
    <property type="term" value="F:peptidoglycan L,D-transpeptidase activity"/>
    <property type="evidence" value="ECO:0007669"/>
    <property type="project" value="TreeGrafter"/>
</dbReference>
<evidence type="ECO:0000256" key="8">
    <source>
        <dbReference type="SAM" id="Phobius"/>
    </source>
</evidence>
<dbReference type="Proteomes" id="UP000216454">
    <property type="component" value="Unassembled WGS sequence"/>
</dbReference>
<dbReference type="InterPro" id="IPR005490">
    <property type="entry name" value="LD_TPept_cat_dom"/>
</dbReference>
<dbReference type="GO" id="GO:0005576">
    <property type="term" value="C:extracellular region"/>
    <property type="evidence" value="ECO:0007669"/>
    <property type="project" value="TreeGrafter"/>
</dbReference>
<dbReference type="GO" id="GO:0008360">
    <property type="term" value="P:regulation of cell shape"/>
    <property type="evidence" value="ECO:0007669"/>
    <property type="project" value="UniProtKB-UniRule"/>
</dbReference>
<accession>A0A261EWU5</accession>
<keyword evidence="8" id="KW-0812">Transmembrane</keyword>
<dbReference type="PANTHER" id="PTHR30582">
    <property type="entry name" value="L,D-TRANSPEPTIDASE"/>
    <property type="match status" value="1"/>
</dbReference>
<keyword evidence="2" id="KW-0808">Transferase</keyword>
<evidence type="ECO:0000256" key="7">
    <source>
        <dbReference type="SAM" id="MobiDB-lite"/>
    </source>
</evidence>
<feature type="active site" description="Nucleophile" evidence="6">
    <location>
        <position position="224"/>
    </location>
</feature>
<comment type="pathway">
    <text evidence="1 6">Cell wall biogenesis; peptidoglycan biosynthesis.</text>
</comment>
<organism evidence="10 11">
    <name type="scientific">Pseudoscardovia suis</name>
    <dbReference type="NCBI Taxonomy" id="987063"/>
    <lineage>
        <taxon>Bacteria</taxon>
        <taxon>Bacillati</taxon>
        <taxon>Actinomycetota</taxon>
        <taxon>Actinomycetes</taxon>
        <taxon>Bifidobacteriales</taxon>
        <taxon>Bifidobacteriaceae</taxon>
        <taxon>Pseudoscardovia</taxon>
    </lineage>
</organism>
<feature type="transmembrane region" description="Helical" evidence="8">
    <location>
        <begin position="36"/>
        <end position="56"/>
    </location>
</feature>
<proteinExistence type="predicted"/>
<evidence type="ECO:0000313" key="10">
    <source>
        <dbReference type="EMBL" id="OZG51313.1"/>
    </source>
</evidence>
<dbReference type="AlphaFoldDB" id="A0A261EWU5"/>
<dbReference type="SUPFAM" id="SSF141523">
    <property type="entry name" value="L,D-transpeptidase catalytic domain-like"/>
    <property type="match status" value="1"/>
</dbReference>
<dbReference type="InterPro" id="IPR038063">
    <property type="entry name" value="Transpep_catalytic_dom"/>
</dbReference>
<keyword evidence="8" id="KW-0472">Membrane</keyword>
<dbReference type="InterPro" id="IPR050979">
    <property type="entry name" value="LD-transpeptidase"/>
</dbReference>
<evidence type="ECO:0000256" key="3">
    <source>
        <dbReference type="ARBA" id="ARBA00022960"/>
    </source>
</evidence>
<dbReference type="PANTHER" id="PTHR30582:SF2">
    <property type="entry name" value="L,D-TRANSPEPTIDASE YCIB-RELATED"/>
    <property type="match status" value="1"/>
</dbReference>
<evidence type="ECO:0000256" key="5">
    <source>
        <dbReference type="ARBA" id="ARBA00023316"/>
    </source>
</evidence>
<reference evidence="10 11" key="1">
    <citation type="journal article" date="2017" name="BMC Genomics">
        <title>Comparative genomic and phylogenomic analyses of the Bifidobacteriaceae family.</title>
        <authorList>
            <person name="Lugli G.A."/>
            <person name="Milani C."/>
            <person name="Turroni F."/>
            <person name="Duranti S."/>
            <person name="Mancabelli L."/>
            <person name="Mangifesta M."/>
            <person name="Ferrario C."/>
            <person name="Modesto M."/>
            <person name="Mattarelli P."/>
            <person name="Jiri K."/>
            <person name="van Sinderen D."/>
            <person name="Ventura M."/>
        </authorList>
    </citation>
    <scope>NUCLEOTIDE SEQUENCE [LARGE SCALE GENOMIC DNA]</scope>
    <source>
        <strain evidence="10 11">DSM 24744</strain>
    </source>
</reference>
<feature type="compositionally biased region" description="Low complexity" evidence="7">
    <location>
        <begin position="78"/>
        <end position="108"/>
    </location>
</feature>
<name>A0A261EWU5_9BIFI</name>
<keyword evidence="11" id="KW-1185">Reference proteome</keyword>
<feature type="region of interest" description="Disordered" evidence="7">
    <location>
        <begin position="76"/>
        <end position="108"/>
    </location>
</feature>
<keyword evidence="4 6" id="KW-0573">Peptidoglycan synthesis</keyword>